<organism evidence="1 2">
    <name type="scientific">Vaccinium darrowii</name>
    <dbReference type="NCBI Taxonomy" id="229202"/>
    <lineage>
        <taxon>Eukaryota</taxon>
        <taxon>Viridiplantae</taxon>
        <taxon>Streptophyta</taxon>
        <taxon>Embryophyta</taxon>
        <taxon>Tracheophyta</taxon>
        <taxon>Spermatophyta</taxon>
        <taxon>Magnoliopsida</taxon>
        <taxon>eudicotyledons</taxon>
        <taxon>Gunneridae</taxon>
        <taxon>Pentapetalae</taxon>
        <taxon>asterids</taxon>
        <taxon>Ericales</taxon>
        <taxon>Ericaceae</taxon>
        <taxon>Vaccinioideae</taxon>
        <taxon>Vaccinieae</taxon>
        <taxon>Vaccinium</taxon>
    </lineage>
</organism>
<accession>A0ACB7X9V2</accession>
<evidence type="ECO:0000313" key="2">
    <source>
        <dbReference type="Proteomes" id="UP000828048"/>
    </source>
</evidence>
<reference evidence="1 2" key="1">
    <citation type="journal article" date="2021" name="Hortic Res">
        <title>High-quality reference genome and annotation aids understanding of berry development for evergreen blueberry (Vaccinium darrowii).</title>
        <authorList>
            <person name="Yu J."/>
            <person name="Hulse-Kemp A.M."/>
            <person name="Babiker E."/>
            <person name="Staton M."/>
        </authorList>
    </citation>
    <scope>NUCLEOTIDE SEQUENCE [LARGE SCALE GENOMIC DNA]</scope>
    <source>
        <strain evidence="2">cv. NJ 8807/NJ 8810</strain>
        <tissue evidence="1">Young leaf</tissue>
    </source>
</reference>
<dbReference type="Proteomes" id="UP000828048">
    <property type="component" value="Chromosome 6"/>
</dbReference>
<gene>
    <name evidence="1" type="ORF">Vadar_014893</name>
</gene>
<sequence>MADPKSSSVAASSKSQSVYSKYDALPRSITSTKLNGHNYLSWAHAVKVYLRGQRQTKFITDLPPAKGDAALPDWEQEDSLLMGQFWHSLEPHVAITVEFCDTTKQIWDALADCFSQQNNVSRVFELYEKIFTTKQSGKPLFDYYSTLKSLWDQLLQHRPFTSNIKQQQRYSEDFMVASLLIGLDFSLGGFKDQILASETFPTIANSYSRLSRSSLGQSSTAPHFVASAPESSALVTSGGFCGTSWGNGRCGSGDRTSGRNGTSGRVGGSNFHGRSCGDGRIGGWGECKCDHCGANNHTEPYCWKKYGKSDYVHHVPDSSPPLPSQLSALPSDSLDALTTQVGDGSDLSSNLIGRREGESPSSFPTLPMPPSSSTPPLPLSTIPPLQVRWIGRAAGHSSVGEASWCTQGAAAGWIVFVGVEIMHKWVAEVGRNTGP</sequence>
<protein>
    <submittedName>
        <fullName evidence="1">Uncharacterized protein</fullName>
    </submittedName>
</protein>
<evidence type="ECO:0000313" key="1">
    <source>
        <dbReference type="EMBL" id="KAH7837531.1"/>
    </source>
</evidence>
<name>A0ACB7X9V2_9ERIC</name>
<dbReference type="EMBL" id="CM037156">
    <property type="protein sequence ID" value="KAH7837531.1"/>
    <property type="molecule type" value="Genomic_DNA"/>
</dbReference>
<comment type="caution">
    <text evidence="1">The sequence shown here is derived from an EMBL/GenBank/DDBJ whole genome shotgun (WGS) entry which is preliminary data.</text>
</comment>
<keyword evidence="2" id="KW-1185">Reference proteome</keyword>
<proteinExistence type="predicted"/>